<keyword evidence="6" id="KW-1185">Reference proteome</keyword>
<evidence type="ECO:0000313" key="6">
    <source>
        <dbReference type="Proteomes" id="UP000184476"/>
    </source>
</evidence>
<name>A0A1M4Z8E1_9BACL</name>
<evidence type="ECO:0000256" key="2">
    <source>
        <dbReference type="ARBA" id="ARBA00022617"/>
    </source>
</evidence>
<dbReference type="InterPro" id="IPR012292">
    <property type="entry name" value="Globin/Proto"/>
</dbReference>
<keyword evidence="2" id="KW-0349">Heme</keyword>
<dbReference type="GO" id="GO:0020037">
    <property type="term" value="F:heme binding"/>
    <property type="evidence" value="ECO:0007669"/>
    <property type="project" value="InterPro"/>
</dbReference>
<dbReference type="GO" id="GO:0019825">
    <property type="term" value="F:oxygen binding"/>
    <property type="evidence" value="ECO:0007669"/>
    <property type="project" value="InterPro"/>
</dbReference>
<organism evidence="5 6">
    <name type="scientific">Seinonella peptonophila</name>
    <dbReference type="NCBI Taxonomy" id="112248"/>
    <lineage>
        <taxon>Bacteria</taxon>
        <taxon>Bacillati</taxon>
        <taxon>Bacillota</taxon>
        <taxon>Bacilli</taxon>
        <taxon>Bacillales</taxon>
        <taxon>Thermoactinomycetaceae</taxon>
        <taxon>Seinonella</taxon>
    </lineage>
</organism>
<sequence length="115" mass="13489">MEKSSLYEQLVGTELMNKIVEEYYQRIKSDESVNYLFKGDDVGQFRRIVYYSMGAPYKKGKEGIKNSHNHLDVTTEQYQTVANHLFATLELYEIDVEQIKFVKQKIMSVHDQIVS</sequence>
<evidence type="ECO:0000313" key="5">
    <source>
        <dbReference type="EMBL" id="SHF14284.1"/>
    </source>
</evidence>
<dbReference type="Proteomes" id="UP000184476">
    <property type="component" value="Unassembled WGS sequence"/>
</dbReference>
<dbReference type="Gene3D" id="1.10.490.10">
    <property type="entry name" value="Globins"/>
    <property type="match status" value="1"/>
</dbReference>
<accession>A0A1M4Z8E1</accession>
<dbReference type="InterPro" id="IPR009050">
    <property type="entry name" value="Globin-like_sf"/>
</dbReference>
<keyword evidence="3" id="KW-0479">Metal-binding</keyword>
<dbReference type="EMBL" id="FQVL01000008">
    <property type="protein sequence ID" value="SHF14284.1"/>
    <property type="molecule type" value="Genomic_DNA"/>
</dbReference>
<protein>
    <submittedName>
        <fullName evidence="5">Truncated hemoglobin YjbI</fullName>
    </submittedName>
</protein>
<evidence type="ECO:0000256" key="4">
    <source>
        <dbReference type="ARBA" id="ARBA00023004"/>
    </source>
</evidence>
<evidence type="ECO:0000256" key="1">
    <source>
        <dbReference type="ARBA" id="ARBA00022448"/>
    </source>
</evidence>
<dbReference type="SUPFAM" id="SSF46458">
    <property type="entry name" value="Globin-like"/>
    <property type="match status" value="1"/>
</dbReference>
<dbReference type="OrthoDB" id="9795814at2"/>
<reference evidence="5 6" key="1">
    <citation type="submission" date="2016-11" db="EMBL/GenBank/DDBJ databases">
        <authorList>
            <person name="Jaros S."/>
            <person name="Januszkiewicz K."/>
            <person name="Wedrychowicz H."/>
        </authorList>
    </citation>
    <scope>NUCLEOTIDE SEQUENCE [LARGE SCALE GENOMIC DNA]</scope>
    <source>
        <strain evidence="5 6">DSM 44666</strain>
    </source>
</reference>
<dbReference type="RefSeq" id="WP_073155328.1">
    <property type="nucleotide sequence ID" value="NZ_FQVL01000008.1"/>
</dbReference>
<dbReference type="Pfam" id="PF01152">
    <property type="entry name" value="Bac_globin"/>
    <property type="match status" value="1"/>
</dbReference>
<dbReference type="STRING" id="112248.SAMN05444392_108100"/>
<dbReference type="InterPro" id="IPR001486">
    <property type="entry name" value="Hemoglobin_trunc"/>
</dbReference>
<dbReference type="GO" id="GO:0046872">
    <property type="term" value="F:metal ion binding"/>
    <property type="evidence" value="ECO:0007669"/>
    <property type="project" value="UniProtKB-KW"/>
</dbReference>
<evidence type="ECO:0000256" key="3">
    <source>
        <dbReference type="ARBA" id="ARBA00022723"/>
    </source>
</evidence>
<gene>
    <name evidence="5" type="ORF">SAMN05444392_108100</name>
</gene>
<keyword evidence="1" id="KW-0813">Transport</keyword>
<proteinExistence type="predicted"/>
<dbReference type="AlphaFoldDB" id="A0A1M4Z8E1"/>
<keyword evidence="4" id="KW-0408">Iron</keyword>